<dbReference type="PANTHER" id="PTHR33371">
    <property type="entry name" value="INTERMEMBRANE PHOSPHOLIPID TRANSPORT SYSTEM BINDING PROTEIN MLAD-RELATED"/>
    <property type="match status" value="1"/>
</dbReference>
<organism evidence="3 4">
    <name type="scientific">Sodaliphilus pleomorphus</name>
    <dbReference type="NCBI Taxonomy" id="2606626"/>
    <lineage>
        <taxon>Bacteria</taxon>
        <taxon>Pseudomonadati</taxon>
        <taxon>Bacteroidota</taxon>
        <taxon>Bacteroidia</taxon>
        <taxon>Bacteroidales</taxon>
        <taxon>Muribaculaceae</taxon>
        <taxon>Sodaliphilus</taxon>
    </lineage>
</organism>
<evidence type="ECO:0000256" key="1">
    <source>
        <dbReference type="SAM" id="Phobius"/>
    </source>
</evidence>
<dbReference type="Proteomes" id="UP000483362">
    <property type="component" value="Unassembled WGS sequence"/>
</dbReference>
<evidence type="ECO:0000259" key="2">
    <source>
        <dbReference type="Pfam" id="PF02470"/>
    </source>
</evidence>
<dbReference type="InterPro" id="IPR003399">
    <property type="entry name" value="Mce/MlaD"/>
</dbReference>
<gene>
    <name evidence="3" type="ORF">FYJ29_08770</name>
</gene>
<feature type="domain" description="Mce/MlaD" evidence="2">
    <location>
        <begin position="40"/>
        <end position="112"/>
    </location>
</feature>
<protein>
    <submittedName>
        <fullName evidence="3">MCE family protein</fullName>
    </submittedName>
</protein>
<keyword evidence="1" id="KW-0472">Membrane</keyword>
<dbReference type="RefSeq" id="WP_154328940.1">
    <property type="nucleotide sequence ID" value="NZ_JAQXZI010000093.1"/>
</dbReference>
<reference evidence="3 4" key="1">
    <citation type="submission" date="2019-08" db="EMBL/GenBank/DDBJ databases">
        <title>In-depth cultivation of the pig gut microbiome towards novel bacterial diversity and tailored functional studies.</title>
        <authorList>
            <person name="Wylensek D."/>
            <person name="Hitch T.C.A."/>
            <person name="Clavel T."/>
        </authorList>
    </citation>
    <scope>NUCLEOTIDE SEQUENCE [LARGE SCALE GENOMIC DNA]</scope>
    <source>
        <strain evidence="3 4">Oil-RF-744-WCA-WT-10</strain>
    </source>
</reference>
<dbReference type="EMBL" id="VULT01000013">
    <property type="protein sequence ID" value="MSS17844.1"/>
    <property type="molecule type" value="Genomic_DNA"/>
</dbReference>
<name>A0A6L5XF19_9BACT</name>
<evidence type="ECO:0000313" key="3">
    <source>
        <dbReference type="EMBL" id="MSS17844.1"/>
    </source>
</evidence>
<keyword evidence="4" id="KW-1185">Reference proteome</keyword>
<dbReference type="InterPro" id="IPR052336">
    <property type="entry name" value="MlaD_Phospholipid_Transporter"/>
</dbReference>
<proteinExistence type="predicted"/>
<dbReference type="Pfam" id="PF02470">
    <property type="entry name" value="MlaD"/>
    <property type="match status" value="1"/>
</dbReference>
<dbReference type="AlphaFoldDB" id="A0A6L5XF19"/>
<comment type="caution">
    <text evidence="3">The sequence shown here is derived from an EMBL/GenBank/DDBJ whole genome shotgun (WGS) entry which is preliminary data.</text>
</comment>
<evidence type="ECO:0000313" key="4">
    <source>
        <dbReference type="Proteomes" id="UP000483362"/>
    </source>
</evidence>
<dbReference type="PANTHER" id="PTHR33371:SF4">
    <property type="entry name" value="INTERMEMBRANE PHOSPHOLIPID TRANSPORT SYSTEM BINDING PROTEIN MLAD"/>
    <property type="match status" value="1"/>
</dbReference>
<accession>A0A6L5XF19</accession>
<sequence>MMKSVSKRNIYIGATVLVSLFLLYWGIEFLKGSNIFSSNTTFYARFAKVEDLAVSSPVNVNGYTVGQIRSINYDYDKNQIVVEMSFDKNLKVPKGSTISLATSLLGTSVLNLNLSDAKSYYEPGSTIPTLPVGGGLMDQVSSKVMPSVEVMLPKVDSILGSVNTLMANPALYASVTRLDQITAELNRSSIELAQLLAVVNSRMPQLLDNVNGVVVNANGAVTNAGALAKDLQKTSGNLNELTQSLKNMPLDTTLARVNRTLANVQRLSAQLNDPNSSIGMLMHDRQLYQNASGAVASLQALLEDIKKNPKKYVTIKVF</sequence>
<keyword evidence="1" id="KW-1133">Transmembrane helix</keyword>
<feature type="transmembrane region" description="Helical" evidence="1">
    <location>
        <begin position="9"/>
        <end position="27"/>
    </location>
</feature>
<keyword evidence="1" id="KW-0812">Transmembrane</keyword>